<evidence type="ECO:0000313" key="2">
    <source>
        <dbReference type="Proteomes" id="UP000312032"/>
    </source>
</evidence>
<name>A0A5C4U6T6_9CORY</name>
<dbReference type="RefSeq" id="WP_139464603.1">
    <property type="nucleotide sequence ID" value="NZ_VDHJ01000002.1"/>
</dbReference>
<evidence type="ECO:0000313" key="1">
    <source>
        <dbReference type="EMBL" id="TNL99687.1"/>
    </source>
</evidence>
<dbReference type="EMBL" id="VDHJ01000002">
    <property type="protein sequence ID" value="TNL99687.1"/>
    <property type="molecule type" value="Genomic_DNA"/>
</dbReference>
<dbReference type="OrthoDB" id="4421601at2"/>
<keyword evidence="2" id="KW-1185">Reference proteome</keyword>
<sequence length="154" mass="17069">MNAPQAVNLPYYLTETYHEELARLRSIIPHPRSLARAQASWRPPVVTLPKVQHQGLRASVTRHRVGPRARAIVHGYGEEELPAYVIAIRMTDPLGARVDTDVAEGWVRALLGNSQVECVHVIGERHAPTFVWLADANYQPLRSPASLFAHASAA</sequence>
<accession>A0A5C4U6T6</accession>
<gene>
    <name evidence="1" type="ORF">FHE74_01190</name>
</gene>
<reference evidence="1 2" key="1">
    <citation type="submission" date="2019-06" db="EMBL/GenBank/DDBJ databases">
        <authorList>
            <person name="Li J."/>
        </authorList>
    </citation>
    <scope>NUCLEOTIDE SEQUENCE [LARGE SCALE GENOMIC DNA]</scope>
    <source>
        <strain evidence="1 2">LMG 28165</strain>
    </source>
</reference>
<dbReference type="AlphaFoldDB" id="A0A5C4U6T6"/>
<proteinExistence type="predicted"/>
<protein>
    <submittedName>
        <fullName evidence="1">Uncharacterized protein</fullName>
    </submittedName>
</protein>
<comment type="caution">
    <text evidence="1">The sequence shown here is derived from an EMBL/GenBank/DDBJ whole genome shotgun (WGS) entry which is preliminary data.</text>
</comment>
<dbReference type="Proteomes" id="UP000312032">
    <property type="component" value="Unassembled WGS sequence"/>
</dbReference>
<organism evidence="1 2">
    <name type="scientific">Corynebacterium tapiri</name>
    <dbReference type="NCBI Taxonomy" id="1448266"/>
    <lineage>
        <taxon>Bacteria</taxon>
        <taxon>Bacillati</taxon>
        <taxon>Actinomycetota</taxon>
        <taxon>Actinomycetes</taxon>
        <taxon>Mycobacteriales</taxon>
        <taxon>Corynebacteriaceae</taxon>
        <taxon>Corynebacterium</taxon>
    </lineage>
</organism>